<dbReference type="GO" id="GO:0015031">
    <property type="term" value="P:protein transport"/>
    <property type="evidence" value="ECO:0007669"/>
    <property type="project" value="UniProtKB-KW"/>
</dbReference>
<keyword evidence="3" id="KW-0813">Transport</keyword>
<dbReference type="GO" id="GO:0000407">
    <property type="term" value="C:phagophore assembly site"/>
    <property type="evidence" value="ECO:0007669"/>
    <property type="project" value="TreeGrafter"/>
</dbReference>
<evidence type="ECO:0000256" key="4">
    <source>
        <dbReference type="ARBA" id="ARBA00022490"/>
    </source>
</evidence>
<comment type="similarity">
    <text evidence="2">Belongs to the ATG3 family.</text>
</comment>
<dbReference type="AlphaFoldDB" id="A0A8S1IQF0"/>
<proteinExistence type="inferred from homology"/>
<comment type="caution">
    <text evidence="8">The sequence shown here is derived from an EMBL/GenBank/DDBJ whole genome shotgun (WGS) entry which is preliminary data.</text>
</comment>
<dbReference type="InterPro" id="IPR007135">
    <property type="entry name" value="Atg3/Atg10"/>
</dbReference>
<evidence type="ECO:0008006" key="10">
    <source>
        <dbReference type="Google" id="ProtNLM"/>
    </source>
</evidence>
<dbReference type="GO" id="GO:0044804">
    <property type="term" value="P:nucleophagy"/>
    <property type="evidence" value="ECO:0007669"/>
    <property type="project" value="TreeGrafter"/>
</dbReference>
<sequence length="420" mass="45629">MAEAFLVVAVQHQLGPGQQATLASSAFPLGNGSRSFAPWALCSIEEGSSMCTVRNGGRARRKGRLGSGGRRAVTVACLDTGHAPSFKNSLENGLEKAWKTVRNGTQIGRCGLIFQPGKKSNCGEGGSKIDVTGAWATLGRPPPGQSSSAPLSADLLPPPPAVPARMNRGIGVVKNALYNAYKDTVERVTPTPTASKFEEKRILTPAEFVKAGDYLVRAFPSWAWAGGEPRKRKAYLPDDKQYLITRRVPSVTRAAEFGAVAEVAGGEDSEEWATVGTAGTAQHTAADKKEEDDVVDIGDEPDDEVLPASSTSTRKYDLYISYDKYYQVPRFWLVGYDEEGQPLSADQIYEDVSPVHARNTITWDEHPNERMRAASVHPCRHGEVMKKLGDEMRAGGKEFTVDHYLVIFLKFVASVMPTIE</sequence>
<dbReference type="GO" id="GO:0000422">
    <property type="term" value="P:autophagy of mitochondrion"/>
    <property type="evidence" value="ECO:0007669"/>
    <property type="project" value="TreeGrafter"/>
</dbReference>
<dbReference type="Proteomes" id="UP000708148">
    <property type="component" value="Unassembled WGS sequence"/>
</dbReference>
<comment type="subcellular location">
    <subcellularLocation>
        <location evidence="1">Cytoplasm</location>
    </subcellularLocation>
</comment>
<dbReference type="GO" id="GO:0019776">
    <property type="term" value="F:Atg8-family ligase activity"/>
    <property type="evidence" value="ECO:0007669"/>
    <property type="project" value="TreeGrafter"/>
</dbReference>
<name>A0A8S1IQF0_9CHLO</name>
<organism evidence="8 9">
    <name type="scientific">Ostreobium quekettii</name>
    <dbReference type="NCBI Taxonomy" id="121088"/>
    <lineage>
        <taxon>Eukaryota</taxon>
        <taxon>Viridiplantae</taxon>
        <taxon>Chlorophyta</taxon>
        <taxon>core chlorophytes</taxon>
        <taxon>Ulvophyceae</taxon>
        <taxon>TCBD clade</taxon>
        <taxon>Bryopsidales</taxon>
        <taxon>Ostreobineae</taxon>
        <taxon>Ostreobiaceae</taxon>
        <taxon>Ostreobium</taxon>
    </lineage>
</organism>
<keyword evidence="7" id="KW-0072">Autophagy</keyword>
<evidence type="ECO:0000256" key="7">
    <source>
        <dbReference type="ARBA" id="ARBA00023006"/>
    </source>
</evidence>
<dbReference type="OrthoDB" id="1584384at2759"/>
<dbReference type="Pfam" id="PF03987">
    <property type="entry name" value="Autophagy_act_C"/>
    <property type="match status" value="1"/>
</dbReference>
<keyword evidence="4" id="KW-0963">Cytoplasm</keyword>
<dbReference type="Gene3D" id="3.30.1460.50">
    <property type="match status" value="1"/>
</dbReference>
<protein>
    <recommendedName>
        <fullName evidence="10">Autophagy-related protein 3</fullName>
    </recommendedName>
</protein>
<evidence type="ECO:0000256" key="6">
    <source>
        <dbReference type="ARBA" id="ARBA00022927"/>
    </source>
</evidence>
<dbReference type="GO" id="GO:0000045">
    <property type="term" value="P:autophagosome assembly"/>
    <property type="evidence" value="ECO:0007669"/>
    <property type="project" value="TreeGrafter"/>
</dbReference>
<evidence type="ECO:0000313" key="8">
    <source>
        <dbReference type="EMBL" id="CAD7695627.1"/>
    </source>
</evidence>
<dbReference type="PANTHER" id="PTHR12866">
    <property type="entry name" value="UBIQUITIN-LIKE-CONJUGATING ENZYME ATG3"/>
    <property type="match status" value="1"/>
</dbReference>
<evidence type="ECO:0000313" key="9">
    <source>
        <dbReference type="Proteomes" id="UP000708148"/>
    </source>
</evidence>
<dbReference type="PANTHER" id="PTHR12866:SF2">
    <property type="entry name" value="UBIQUITIN-LIKE-CONJUGATING ENZYME ATG3"/>
    <property type="match status" value="1"/>
</dbReference>
<dbReference type="GO" id="GO:0005829">
    <property type="term" value="C:cytosol"/>
    <property type="evidence" value="ECO:0007669"/>
    <property type="project" value="TreeGrafter"/>
</dbReference>
<dbReference type="GO" id="GO:0061723">
    <property type="term" value="P:glycophagy"/>
    <property type="evidence" value="ECO:0007669"/>
    <property type="project" value="TreeGrafter"/>
</dbReference>
<keyword evidence="6" id="KW-0653">Protein transport</keyword>
<dbReference type="EMBL" id="CAJHUC010000370">
    <property type="protein sequence ID" value="CAD7695627.1"/>
    <property type="molecule type" value="Genomic_DNA"/>
</dbReference>
<evidence type="ECO:0000256" key="1">
    <source>
        <dbReference type="ARBA" id="ARBA00004496"/>
    </source>
</evidence>
<keyword evidence="5" id="KW-0833">Ubl conjugation pathway</keyword>
<evidence type="ECO:0000256" key="3">
    <source>
        <dbReference type="ARBA" id="ARBA00022448"/>
    </source>
</evidence>
<evidence type="ECO:0000256" key="2">
    <source>
        <dbReference type="ARBA" id="ARBA00007683"/>
    </source>
</evidence>
<accession>A0A8S1IQF0</accession>
<reference evidence="8" key="1">
    <citation type="submission" date="2020-12" db="EMBL/GenBank/DDBJ databases">
        <authorList>
            <person name="Iha C."/>
        </authorList>
    </citation>
    <scope>NUCLEOTIDE SEQUENCE</scope>
</reference>
<keyword evidence="9" id="KW-1185">Reference proteome</keyword>
<gene>
    <name evidence="8" type="ORF">OSTQU699_LOCUS988</name>
</gene>
<evidence type="ECO:0000256" key="5">
    <source>
        <dbReference type="ARBA" id="ARBA00022786"/>
    </source>
</evidence>